<dbReference type="EC" id="2.7.13.3" evidence="3"/>
<keyword evidence="11" id="KW-0418">Kinase</keyword>
<dbReference type="SMART" id="SM00387">
    <property type="entry name" value="HATPase_c"/>
    <property type="match status" value="1"/>
</dbReference>
<keyword evidence="11" id="KW-0808">Transferase</keyword>
<dbReference type="RefSeq" id="WP_157072964.1">
    <property type="nucleotide sequence ID" value="NZ_LNQR01000083.1"/>
</dbReference>
<keyword evidence="5" id="KW-0597">Phosphoprotein</keyword>
<dbReference type="InterPro" id="IPR036890">
    <property type="entry name" value="HATPase_C_sf"/>
</dbReference>
<evidence type="ECO:0000256" key="5">
    <source>
        <dbReference type="ARBA" id="ARBA00022553"/>
    </source>
</evidence>
<dbReference type="EMBL" id="LNQR01000083">
    <property type="protein sequence ID" value="KWT82792.1"/>
    <property type="molecule type" value="Genomic_DNA"/>
</dbReference>
<sequence>MINSETQDKRIISYLNTPRLIAVIVITTIALSVITASWTKNRMIRKINGEIVVRLNTYNSYLLDRVNNYSIYTKLLSERPHIIEYLKYPPDTKIQNEKIQNEMNEYLLKFNDAIGASVAYIINKNGITVASSNYKDASSLVGKNLGFREYFKNAMNGIPTEDIAVGVVTKILGYYRSHPVRNGDEIIGVAVIKYDVNVASHNSTHREEILIIEDDHGVIFHTNDKRYLYHTRHKLSEDTLKMLKDTKSYASEPLPPLPIVNESEKNGIHFVTLRHTQQAGEKSRTKEYIISGTHDNSTVWNTHFLFELSEAGQEIKKNVFLVISSMFVLYLIGAFLIHRTKSRQRLQESYNDVLEQKALLLEQKALLLEQKALLLEQKAIVDKHVKEQETINSVLRLSLSSESLEVHLQRKLDVLLAHTQSSLVPRGCIFLYDEKLNVLQLAVQRGLSDAHIAACAVVPSGKCLCGLAASTKEIVFSSDCRDSRHTITYDAMPEHGQYCVPIVSTDKQTDRLLGVISIHVPSGYERNDADEVFFKNIASIIASVILRKQELQLIELDRTESLTTLAAGIAHEINNPLSFIKASVSSIQRNLSKVEQFIKQCGILQKPPSDEELSQQLNSLSMMNTKIATSNKGIERIMEVVNGLRTFSRLNKSDVEEVDINKCIDEALSLCVDNRVTILKEYAQLPPYLCESRAINQCLYHILQNAFQAVQAVKDIGTQQPTIRIVTSQAGTEGEIVQIKIEDNGIGMSEDAVKRAFVPFFTTKEVGSGKGLGLSMVEGIISRHNGTIKLESIEGEGTTVTISLPIVQNKMFL</sequence>
<reference evidence="11 12" key="1">
    <citation type="submission" date="2015-11" db="EMBL/GenBank/DDBJ databases">
        <authorList>
            <person name="Lin W."/>
        </authorList>
    </citation>
    <scope>NUCLEOTIDE SEQUENCE [LARGE SCALE GENOMIC DNA]</scope>
    <source>
        <strain evidence="11 12">HCH-1</strain>
    </source>
</reference>
<evidence type="ECO:0000256" key="6">
    <source>
        <dbReference type="ARBA" id="ARBA00022692"/>
    </source>
</evidence>
<evidence type="ECO:0000259" key="10">
    <source>
        <dbReference type="PROSITE" id="PS50109"/>
    </source>
</evidence>
<dbReference type="InterPro" id="IPR029151">
    <property type="entry name" value="Sensor-like_sf"/>
</dbReference>
<dbReference type="Gene3D" id="1.10.287.130">
    <property type="match status" value="1"/>
</dbReference>
<dbReference type="Pfam" id="PF01590">
    <property type="entry name" value="GAF"/>
    <property type="match status" value="1"/>
</dbReference>
<proteinExistence type="predicted"/>
<dbReference type="InterPro" id="IPR005467">
    <property type="entry name" value="His_kinase_dom"/>
</dbReference>
<keyword evidence="4" id="KW-1003">Cell membrane</keyword>
<evidence type="ECO:0000256" key="4">
    <source>
        <dbReference type="ARBA" id="ARBA00022475"/>
    </source>
</evidence>
<keyword evidence="6 9" id="KW-0812">Transmembrane</keyword>
<name>A0ABR5SEP9_9BACT</name>
<evidence type="ECO:0000256" key="1">
    <source>
        <dbReference type="ARBA" id="ARBA00000085"/>
    </source>
</evidence>
<feature type="coiled-coil region" evidence="8">
    <location>
        <begin position="343"/>
        <end position="371"/>
    </location>
</feature>
<gene>
    <name evidence="11" type="ORF">ASN18_2381</name>
</gene>
<dbReference type="Gene3D" id="3.30.565.10">
    <property type="entry name" value="Histidine kinase-like ATPase, C-terminal domain"/>
    <property type="match status" value="1"/>
</dbReference>
<dbReference type="SUPFAM" id="SSF103190">
    <property type="entry name" value="Sensory domain-like"/>
    <property type="match status" value="1"/>
</dbReference>
<dbReference type="PRINTS" id="PR00344">
    <property type="entry name" value="BCTRLSENSOR"/>
</dbReference>
<evidence type="ECO:0000313" key="12">
    <source>
        <dbReference type="Proteomes" id="UP000060487"/>
    </source>
</evidence>
<dbReference type="CDD" id="cd00082">
    <property type="entry name" value="HisKA"/>
    <property type="match status" value="1"/>
</dbReference>
<organism evidence="11 12">
    <name type="scientific">Candidatus Magnetominusculus xianensis</name>
    <dbReference type="NCBI Taxonomy" id="1748249"/>
    <lineage>
        <taxon>Bacteria</taxon>
        <taxon>Pseudomonadati</taxon>
        <taxon>Nitrospirota</taxon>
        <taxon>Nitrospiria</taxon>
        <taxon>Nitrospirales</taxon>
        <taxon>Nitrospiraceae</taxon>
        <taxon>Candidatus Magnetominusculus</taxon>
    </lineage>
</organism>
<dbReference type="InterPro" id="IPR003018">
    <property type="entry name" value="GAF"/>
</dbReference>
<keyword evidence="8" id="KW-0175">Coiled coil</keyword>
<keyword evidence="7 9" id="KW-1133">Transmembrane helix</keyword>
<keyword evidence="12" id="KW-1185">Reference proteome</keyword>
<dbReference type="InterPro" id="IPR004358">
    <property type="entry name" value="Sig_transdc_His_kin-like_C"/>
</dbReference>
<evidence type="ECO:0000256" key="2">
    <source>
        <dbReference type="ARBA" id="ARBA00004651"/>
    </source>
</evidence>
<dbReference type="SUPFAM" id="SSF55781">
    <property type="entry name" value="GAF domain-like"/>
    <property type="match status" value="1"/>
</dbReference>
<comment type="catalytic activity">
    <reaction evidence="1">
        <text>ATP + protein L-histidine = ADP + protein N-phospho-L-histidine.</text>
        <dbReference type="EC" id="2.7.13.3"/>
    </reaction>
</comment>
<dbReference type="InterPro" id="IPR003661">
    <property type="entry name" value="HisK_dim/P_dom"/>
</dbReference>
<dbReference type="InterPro" id="IPR029016">
    <property type="entry name" value="GAF-like_dom_sf"/>
</dbReference>
<dbReference type="SMART" id="SM00388">
    <property type="entry name" value="HisKA"/>
    <property type="match status" value="1"/>
</dbReference>
<dbReference type="SUPFAM" id="SSF55874">
    <property type="entry name" value="ATPase domain of HSP90 chaperone/DNA topoisomerase II/histidine kinase"/>
    <property type="match status" value="1"/>
</dbReference>
<dbReference type="GO" id="GO:0004673">
    <property type="term" value="F:protein histidine kinase activity"/>
    <property type="evidence" value="ECO:0007669"/>
    <property type="project" value="UniProtKB-EC"/>
</dbReference>
<feature type="domain" description="Histidine kinase" evidence="10">
    <location>
        <begin position="568"/>
        <end position="808"/>
    </location>
</feature>
<comment type="subcellular location">
    <subcellularLocation>
        <location evidence="2">Cell membrane</location>
        <topology evidence="2">Multi-pass membrane protein</topology>
    </subcellularLocation>
</comment>
<dbReference type="Gene3D" id="3.30.450.20">
    <property type="entry name" value="PAS domain"/>
    <property type="match status" value="2"/>
</dbReference>
<protein>
    <recommendedName>
        <fullName evidence="3">histidine kinase</fullName>
        <ecNumber evidence="3">2.7.13.3</ecNumber>
    </recommendedName>
</protein>
<evidence type="ECO:0000256" key="9">
    <source>
        <dbReference type="SAM" id="Phobius"/>
    </source>
</evidence>
<dbReference type="SUPFAM" id="SSF47384">
    <property type="entry name" value="Homodimeric domain of signal transducing histidine kinase"/>
    <property type="match status" value="1"/>
</dbReference>
<dbReference type="InterPro" id="IPR003594">
    <property type="entry name" value="HATPase_dom"/>
</dbReference>
<feature type="transmembrane region" description="Helical" evidence="9">
    <location>
        <begin position="20"/>
        <end position="38"/>
    </location>
</feature>
<feature type="transmembrane region" description="Helical" evidence="9">
    <location>
        <begin position="319"/>
        <end position="337"/>
    </location>
</feature>
<keyword evidence="9" id="KW-0472">Membrane</keyword>
<dbReference type="Pfam" id="PF02518">
    <property type="entry name" value="HATPase_c"/>
    <property type="match status" value="1"/>
</dbReference>
<dbReference type="Proteomes" id="UP000060487">
    <property type="component" value="Unassembled WGS sequence"/>
</dbReference>
<evidence type="ECO:0000256" key="3">
    <source>
        <dbReference type="ARBA" id="ARBA00012438"/>
    </source>
</evidence>
<evidence type="ECO:0000256" key="7">
    <source>
        <dbReference type="ARBA" id="ARBA00022989"/>
    </source>
</evidence>
<dbReference type="PANTHER" id="PTHR43065:SF50">
    <property type="entry name" value="HISTIDINE KINASE"/>
    <property type="match status" value="1"/>
</dbReference>
<accession>A0ABR5SEP9</accession>
<evidence type="ECO:0000256" key="8">
    <source>
        <dbReference type="SAM" id="Coils"/>
    </source>
</evidence>
<dbReference type="InterPro" id="IPR036097">
    <property type="entry name" value="HisK_dim/P_sf"/>
</dbReference>
<evidence type="ECO:0000313" key="11">
    <source>
        <dbReference type="EMBL" id="KWT82792.1"/>
    </source>
</evidence>
<dbReference type="Gene3D" id="3.30.450.40">
    <property type="match status" value="1"/>
</dbReference>
<dbReference type="SMART" id="SM00065">
    <property type="entry name" value="GAF"/>
    <property type="match status" value="1"/>
</dbReference>
<comment type="caution">
    <text evidence="11">The sequence shown here is derived from an EMBL/GenBank/DDBJ whole genome shotgun (WGS) entry which is preliminary data.</text>
</comment>
<dbReference type="PANTHER" id="PTHR43065">
    <property type="entry name" value="SENSOR HISTIDINE KINASE"/>
    <property type="match status" value="1"/>
</dbReference>
<dbReference type="PROSITE" id="PS50109">
    <property type="entry name" value="HIS_KIN"/>
    <property type="match status" value="1"/>
</dbReference>